<evidence type="ECO:0000259" key="2">
    <source>
        <dbReference type="PROSITE" id="PS50113"/>
    </source>
</evidence>
<dbReference type="InterPro" id="IPR001633">
    <property type="entry name" value="EAL_dom"/>
</dbReference>
<feature type="domain" description="PAC" evidence="2">
    <location>
        <begin position="73"/>
        <end position="125"/>
    </location>
</feature>
<dbReference type="Gene3D" id="3.30.450.20">
    <property type="entry name" value="PAS domain"/>
    <property type="match status" value="2"/>
</dbReference>
<evidence type="ECO:0000313" key="5">
    <source>
        <dbReference type="EMBL" id="GEN83457.1"/>
    </source>
</evidence>
<protein>
    <recommendedName>
        <fullName evidence="7">GGDEF domain-containing protein</fullName>
    </recommendedName>
</protein>
<evidence type="ECO:0000259" key="3">
    <source>
        <dbReference type="PROSITE" id="PS50883"/>
    </source>
</evidence>
<dbReference type="Proteomes" id="UP000321901">
    <property type="component" value="Unassembled WGS sequence"/>
</dbReference>
<dbReference type="SMART" id="SM00267">
    <property type="entry name" value="GGDEF"/>
    <property type="match status" value="1"/>
</dbReference>
<dbReference type="PROSITE" id="PS50113">
    <property type="entry name" value="PAC"/>
    <property type="match status" value="1"/>
</dbReference>
<sequence length="678" mass="76661">MLGDIAYALDQSAIVAITDRTGKITYVNELFIKMSKYRPEELIGATHAIINSGYHSKEFFKNMWATIGRGNIWHGEIRNRAKDGSYYWVDTKIIPFLNEKGIPSRYISIRNDITERKRLEEKIQKDAEVYRVITENSMDFISIIDLEGNFQYVSPTHKHLLGYDLGQLECANIHSIIAKEDYAAFDKAVAMVGDAPAVLEVRVLDENNRVKTMEASLNLIHEEGEYYNHLVVAMHDISWQKESEVIIQDLADNDQLTSLFNRNAFSENLDVALKGRKRGSKVGLVYLNIDRLRNVNDSFGHETGDYVLSIIAERLKDALSTEDIIGRISGDEFAFTTLKAVSEEEVERLTGEIKSCLEMPIQIDEETYSISISCGIALFPDHAETAAELIMMADKALHYVKEQGGGIAKMYAPEAATKTLERILLENELRKSVQLGHFTLEYQPKMNLAIGELAGVEALVRWNHPDLGRIPPDKFIPLAEETKIILPLGEWILREACKQAARWTRQGFKPFRIAVNMSAVQLEEPDIVETIERILMEENVSPELIEIELTESAFADREEMRYTIQRIRDLGIIIAIDDFGTGYSTFSYIKELPADILKIDMSFVKDIDVNQNSRAIVKAIVTLADTAGLNVIAEGVETVEQAEILHGLGCREGQGYLYSRPLPPEECEYMFTNVSKDE</sequence>
<gene>
    <name evidence="5" type="ORF">SLU01_17690</name>
</gene>
<comment type="caution">
    <text evidence="5">The sequence shown here is derived from an EMBL/GenBank/DDBJ whole genome shotgun (WGS) entry which is preliminary data.</text>
</comment>
<dbReference type="SMART" id="SM00091">
    <property type="entry name" value="PAS"/>
    <property type="match status" value="2"/>
</dbReference>
<dbReference type="InterPro" id="IPR035965">
    <property type="entry name" value="PAS-like_dom_sf"/>
</dbReference>
<dbReference type="PROSITE" id="PS50112">
    <property type="entry name" value="PAS"/>
    <property type="match status" value="2"/>
</dbReference>
<dbReference type="CDD" id="cd00130">
    <property type="entry name" value="PAS"/>
    <property type="match status" value="2"/>
</dbReference>
<dbReference type="PANTHER" id="PTHR44757">
    <property type="entry name" value="DIGUANYLATE CYCLASE DGCP"/>
    <property type="match status" value="1"/>
</dbReference>
<dbReference type="EMBL" id="BJYL01000022">
    <property type="protein sequence ID" value="GEN83457.1"/>
    <property type="molecule type" value="Genomic_DNA"/>
</dbReference>
<dbReference type="Gene3D" id="3.20.20.450">
    <property type="entry name" value="EAL domain"/>
    <property type="match status" value="1"/>
</dbReference>
<evidence type="ECO:0000259" key="1">
    <source>
        <dbReference type="PROSITE" id="PS50112"/>
    </source>
</evidence>
<dbReference type="Pfam" id="PF00990">
    <property type="entry name" value="GGDEF"/>
    <property type="match status" value="1"/>
</dbReference>
<keyword evidence="6" id="KW-1185">Reference proteome</keyword>
<dbReference type="NCBIfam" id="TIGR00254">
    <property type="entry name" value="GGDEF"/>
    <property type="match status" value="1"/>
</dbReference>
<dbReference type="Pfam" id="PF00563">
    <property type="entry name" value="EAL"/>
    <property type="match status" value="1"/>
</dbReference>
<dbReference type="Gene3D" id="3.30.70.270">
    <property type="match status" value="1"/>
</dbReference>
<reference evidence="5 6" key="1">
    <citation type="submission" date="2019-07" db="EMBL/GenBank/DDBJ databases">
        <title>Whole genome shotgun sequence of Sporosarcina luteola NBRC 105378.</title>
        <authorList>
            <person name="Hosoyama A."/>
            <person name="Uohara A."/>
            <person name="Ohji S."/>
            <person name="Ichikawa N."/>
        </authorList>
    </citation>
    <scope>NUCLEOTIDE SEQUENCE [LARGE SCALE GENOMIC DNA]</scope>
    <source>
        <strain evidence="5 6">NBRC 105378</strain>
    </source>
</reference>
<evidence type="ECO:0000259" key="4">
    <source>
        <dbReference type="PROSITE" id="PS50887"/>
    </source>
</evidence>
<dbReference type="InterPro" id="IPR000014">
    <property type="entry name" value="PAS"/>
</dbReference>
<dbReference type="SUPFAM" id="SSF141868">
    <property type="entry name" value="EAL domain-like"/>
    <property type="match status" value="1"/>
</dbReference>
<evidence type="ECO:0008006" key="7">
    <source>
        <dbReference type="Google" id="ProtNLM"/>
    </source>
</evidence>
<dbReference type="CDD" id="cd01948">
    <property type="entry name" value="EAL"/>
    <property type="match status" value="1"/>
</dbReference>
<dbReference type="PANTHER" id="PTHR44757:SF2">
    <property type="entry name" value="BIOFILM ARCHITECTURE MAINTENANCE PROTEIN MBAA"/>
    <property type="match status" value="1"/>
</dbReference>
<dbReference type="InterPro" id="IPR000700">
    <property type="entry name" value="PAS-assoc_C"/>
</dbReference>
<proteinExistence type="predicted"/>
<name>A0A511Z7P0_9BACL</name>
<evidence type="ECO:0000313" key="6">
    <source>
        <dbReference type="Proteomes" id="UP000321901"/>
    </source>
</evidence>
<dbReference type="PROSITE" id="PS50887">
    <property type="entry name" value="GGDEF"/>
    <property type="match status" value="1"/>
</dbReference>
<organism evidence="5 6">
    <name type="scientific">Sporosarcina luteola</name>
    <dbReference type="NCBI Taxonomy" id="582850"/>
    <lineage>
        <taxon>Bacteria</taxon>
        <taxon>Bacillati</taxon>
        <taxon>Bacillota</taxon>
        <taxon>Bacilli</taxon>
        <taxon>Bacillales</taxon>
        <taxon>Caryophanaceae</taxon>
        <taxon>Sporosarcina</taxon>
    </lineage>
</organism>
<dbReference type="SMART" id="SM00086">
    <property type="entry name" value="PAC"/>
    <property type="match status" value="2"/>
</dbReference>
<feature type="domain" description="GGDEF" evidence="4">
    <location>
        <begin position="280"/>
        <end position="413"/>
    </location>
</feature>
<dbReference type="CDD" id="cd01949">
    <property type="entry name" value="GGDEF"/>
    <property type="match status" value="1"/>
</dbReference>
<accession>A0A511Z7P0</accession>
<feature type="domain" description="PAS" evidence="1">
    <location>
        <begin position="126"/>
        <end position="168"/>
    </location>
</feature>
<feature type="domain" description="PAS" evidence="1">
    <location>
        <begin position="15"/>
        <end position="44"/>
    </location>
</feature>
<dbReference type="InterPro" id="IPR029787">
    <property type="entry name" value="Nucleotide_cyclase"/>
</dbReference>
<dbReference type="InterPro" id="IPR043128">
    <property type="entry name" value="Rev_trsase/Diguanyl_cyclase"/>
</dbReference>
<dbReference type="SUPFAM" id="SSF55073">
    <property type="entry name" value="Nucleotide cyclase"/>
    <property type="match status" value="1"/>
</dbReference>
<dbReference type="NCBIfam" id="TIGR00229">
    <property type="entry name" value="sensory_box"/>
    <property type="match status" value="2"/>
</dbReference>
<dbReference type="InterPro" id="IPR001610">
    <property type="entry name" value="PAC"/>
</dbReference>
<feature type="domain" description="EAL" evidence="3">
    <location>
        <begin position="422"/>
        <end position="675"/>
    </location>
</feature>
<dbReference type="InterPro" id="IPR035919">
    <property type="entry name" value="EAL_sf"/>
</dbReference>
<dbReference type="InterPro" id="IPR000160">
    <property type="entry name" value="GGDEF_dom"/>
</dbReference>
<dbReference type="SMART" id="SM00052">
    <property type="entry name" value="EAL"/>
    <property type="match status" value="1"/>
</dbReference>
<dbReference type="AlphaFoldDB" id="A0A511Z7P0"/>
<dbReference type="SUPFAM" id="SSF55785">
    <property type="entry name" value="PYP-like sensor domain (PAS domain)"/>
    <property type="match status" value="2"/>
</dbReference>
<dbReference type="PROSITE" id="PS50883">
    <property type="entry name" value="EAL"/>
    <property type="match status" value="1"/>
</dbReference>
<dbReference type="Pfam" id="PF13426">
    <property type="entry name" value="PAS_9"/>
    <property type="match status" value="2"/>
</dbReference>
<dbReference type="InterPro" id="IPR052155">
    <property type="entry name" value="Biofilm_reg_signaling"/>
</dbReference>